<protein>
    <recommendedName>
        <fullName evidence="11">Interference hedgehog</fullName>
    </recommendedName>
</protein>
<dbReference type="InterPro" id="IPR007110">
    <property type="entry name" value="Ig-like_dom"/>
</dbReference>
<dbReference type="InterPro" id="IPR003598">
    <property type="entry name" value="Ig_sub2"/>
</dbReference>
<dbReference type="PROSITE" id="PS50853">
    <property type="entry name" value="FN3"/>
    <property type="match status" value="2"/>
</dbReference>
<feature type="region of interest" description="Disordered" evidence="4">
    <location>
        <begin position="438"/>
        <end position="530"/>
    </location>
</feature>
<keyword evidence="6" id="KW-0732">Signal</keyword>
<keyword evidence="10" id="KW-1185">Reference proteome</keyword>
<dbReference type="GO" id="GO:0007399">
    <property type="term" value="P:nervous system development"/>
    <property type="evidence" value="ECO:0007669"/>
    <property type="project" value="TreeGrafter"/>
</dbReference>
<dbReference type="GO" id="GO:0030154">
    <property type="term" value="P:cell differentiation"/>
    <property type="evidence" value="ECO:0007669"/>
    <property type="project" value="UniProtKB-ARBA"/>
</dbReference>
<dbReference type="InterPro" id="IPR003599">
    <property type="entry name" value="Ig_sub"/>
</dbReference>
<feature type="domain" description="Ig-like" evidence="7">
    <location>
        <begin position="255"/>
        <end position="338"/>
    </location>
</feature>
<dbReference type="PANTHER" id="PTHR44170:SF54">
    <property type="entry name" value="FI24025P1"/>
    <property type="match status" value="1"/>
</dbReference>
<accession>A0AAE1EJC7</accession>
<dbReference type="SMART" id="SM00060">
    <property type="entry name" value="FN3"/>
    <property type="match status" value="2"/>
</dbReference>
<dbReference type="SMART" id="SM00408">
    <property type="entry name" value="IGc2"/>
    <property type="match status" value="3"/>
</dbReference>
<evidence type="ECO:0008006" key="11">
    <source>
        <dbReference type="Google" id="ProtNLM"/>
    </source>
</evidence>
<dbReference type="SUPFAM" id="SSF48726">
    <property type="entry name" value="Immunoglobulin"/>
    <property type="match status" value="3"/>
</dbReference>
<name>A0AAE1EJC7_PETCI</name>
<feature type="compositionally biased region" description="Gly residues" evidence="4">
    <location>
        <begin position="478"/>
        <end position="491"/>
    </location>
</feature>
<feature type="domain" description="Ig-like" evidence="7">
    <location>
        <begin position="345"/>
        <end position="429"/>
    </location>
</feature>
<dbReference type="InterPro" id="IPR036179">
    <property type="entry name" value="Ig-like_dom_sf"/>
</dbReference>
<evidence type="ECO:0000256" key="2">
    <source>
        <dbReference type="ARBA" id="ARBA00023157"/>
    </source>
</evidence>
<evidence type="ECO:0000259" key="7">
    <source>
        <dbReference type="PROSITE" id="PS50835"/>
    </source>
</evidence>
<keyword evidence="5" id="KW-1133">Transmembrane helix</keyword>
<dbReference type="InterPro" id="IPR013098">
    <property type="entry name" value="Ig_I-set"/>
</dbReference>
<keyword evidence="1" id="KW-0677">Repeat</keyword>
<feature type="domain" description="Fibronectin type-III" evidence="8">
    <location>
        <begin position="633"/>
        <end position="727"/>
    </location>
</feature>
<dbReference type="GO" id="GO:0098609">
    <property type="term" value="P:cell-cell adhesion"/>
    <property type="evidence" value="ECO:0007669"/>
    <property type="project" value="TreeGrafter"/>
</dbReference>
<dbReference type="SUPFAM" id="SSF49265">
    <property type="entry name" value="Fibronectin type III"/>
    <property type="match status" value="1"/>
</dbReference>
<feature type="signal peptide" evidence="6">
    <location>
        <begin position="1"/>
        <end position="28"/>
    </location>
</feature>
<evidence type="ECO:0000259" key="8">
    <source>
        <dbReference type="PROSITE" id="PS50853"/>
    </source>
</evidence>
<feature type="transmembrane region" description="Helical" evidence="5">
    <location>
        <begin position="771"/>
        <end position="795"/>
    </location>
</feature>
<keyword evidence="2" id="KW-1015">Disulfide bond</keyword>
<keyword evidence="5" id="KW-0812">Transmembrane</keyword>
<keyword evidence="5" id="KW-0472">Membrane</keyword>
<evidence type="ECO:0000256" key="3">
    <source>
        <dbReference type="ARBA" id="ARBA00023319"/>
    </source>
</evidence>
<organism evidence="9 10">
    <name type="scientific">Petrolisthes cinctipes</name>
    <name type="common">Flat porcelain crab</name>
    <dbReference type="NCBI Taxonomy" id="88211"/>
    <lineage>
        <taxon>Eukaryota</taxon>
        <taxon>Metazoa</taxon>
        <taxon>Ecdysozoa</taxon>
        <taxon>Arthropoda</taxon>
        <taxon>Crustacea</taxon>
        <taxon>Multicrustacea</taxon>
        <taxon>Malacostraca</taxon>
        <taxon>Eumalacostraca</taxon>
        <taxon>Eucarida</taxon>
        <taxon>Decapoda</taxon>
        <taxon>Pleocyemata</taxon>
        <taxon>Anomura</taxon>
        <taxon>Galatheoidea</taxon>
        <taxon>Porcellanidae</taxon>
        <taxon>Petrolisthes</taxon>
    </lineage>
</organism>
<feature type="domain" description="Ig-like" evidence="7">
    <location>
        <begin position="150"/>
        <end position="234"/>
    </location>
</feature>
<keyword evidence="3" id="KW-0393">Immunoglobulin domain</keyword>
<dbReference type="InterPro" id="IPR036116">
    <property type="entry name" value="FN3_sf"/>
</dbReference>
<dbReference type="FunFam" id="2.60.40.10:FF:000032">
    <property type="entry name" value="palladin isoform X1"/>
    <property type="match status" value="1"/>
</dbReference>
<dbReference type="Pfam" id="PF07679">
    <property type="entry name" value="I-set"/>
    <property type="match status" value="1"/>
</dbReference>
<evidence type="ECO:0000313" key="9">
    <source>
        <dbReference type="EMBL" id="KAK3853858.1"/>
    </source>
</evidence>
<reference evidence="9" key="1">
    <citation type="submission" date="2023-10" db="EMBL/GenBank/DDBJ databases">
        <title>Genome assemblies of two species of porcelain crab, Petrolisthes cinctipes and Petrolisthes manimaculis (Anomura: Porcellanidae).</title>
        <authorList>
            <person name="Angst P."/>
        </authorList>
    </citation>
    <scope>NUCLEOTIDE SEQUENCE</scope>
    <source>
        <strain evidence="9">PB745_01</strain>
        <tissue evidence="9">Gill</tissue>
    </source>
</reference>
<gene>
    <name evidence="9" type="ORF">Pcinc_039621</name>
</gene>
<dbReference type="GO" id="GO:0009653">
    <property type="term" value="P:anatomical structure morphogenesis"/>
    <property type="evidence" value="ECO:0007669"/>
    <property type="project" value="UniProtKB-ARBA"/>
</dbReference>
<dbReference type="SMART" id="SM00409">
    <property type="entry name" value="IG"/>
    <property type="match status" value="4"/>
</dbReference>
<sequence length="921" mass="100011">MPPSSSSSSSSTLLLRLLLLTTLKVVNSVEFSVGFTRWPEWEVVGVPGSPVHLPCATNITADKISWQYNHHFLLASTPPDDSSQAATPSLLAPFHVTEVEGGSELVVNLAQKEAQYKHQLGLYQCVAWFGAIALTSLPGRLRAALLKPFPEEDEVGVEVEVEEWRAARVECGLPSSVPDADLTFYKDGRPIDLDTNTAYRLTPHGDLVIVGVGTWADGVYSCSAYNRVLGRTVRRLGNTTVKVIPRGQHSASQPPSFVTLRTVYTATTGANVTLLCLATGHPEPRIRWSKYGGVLPSSSVQLAEGSLSIVGVAVEDEGTYLCHAENGVGAAESILDVALEVLDPPQLVEGPSSASVEEGSRAALICRAQGHPPPKIMWVFNGRLVRNDGNILITEDGLTIATVQKEHAGIFQCFVHNQQGTVQQLAMISVVPRTVTVSPNATHHHNPESEPADSRRRNGGQQVEGGGAAGVTERRKPGGNGRGGRRGGGMAGRRRKVNREGEEKISLSDGGGKKNRKKKGRMVPPSKPRLAKVSDESIMVTWEGSEDGSLPIMFYKIQYKMLGKRGNRRSQWMTVDEDIPPHIHSFEVTGLQTGRTYRFRMAAVYTNHDNKPGPTSRRFLLEASQHLQRPISPPTITSLVPLGPTTVSLAWQYQPPPGVSIEGFFINYREAAMATDYTKVTVLQPEMRSFVINHLIANVSYDFKIRVFNLAGASDFSPVYKLIVAGSTSSSTTQGPGVNGTEVEVDNSDDLTTAVVKTGGGGEASVSNLQLYIILGAALGLLLLIVVVSAAVYSCRHTHADDDTRSTKYEDTSLHIHRETSTYSLPPEDLHHHNSNGRRHNNGYLPHQTITVTPQDSDKQVAMESSLIDNNNLDIQRVERCYTSPARRIAAEDGCELKTAALLRNTHDNLGVGGREAVTRT</sequence>
<evidence type="ECO:0000256" key="4">
    <source>
        <dbReference type="SAM" id="MobiDB-lite"/>
    </source>
</evidence>
<dbReference type="CDD" id="cd00063">
    <property type="entry name" value="FN3"/>
    <property type="match status" value="2"/>
</dbReference>
<evidence type="ECO:0000313" key="10">
    <source>
        <dbReference type="Proteomes" id="UP001286313"/>
    </source>
</evidence>
<proteinExistence type="predicted"/>
<dbReference type="Pfam" id="PF13927">
    <property type="entry name" value="Ig_3"/>
    <property type="match status" value="1"/>
</dbReference>
<dbReference type="Proteomes" id="UP001286313">
    <property type="component" value="Unassembled WGS sequence"/>
</dbReference>
<dbReference type="Gene3D" id="2.60.40.10">
    <property type="entry name" value="Immunoglobulins"/>
    <property type="match status" value="5"/>
</dbReference>
<evidence type="ECO:0000256" key="6">
    <source>
        <dbReference type="SAM" id="SignalP"/>
    </source>
</evidence>
<dbReference type="EMBL" id="JAWQEG010006796">
    <property type="protein sequence ID" value="KAK3853858.1"/>
    <property type="molecule type" value="Genomic_DNA"/>
</dbReference>
<dbReference type="PANTHER" id="PTHR44170">
    <property type="entry name" value="PROTEIN SIDEKICK"/>
    <property type="match status" value="1"/>
</dbReference>
<dbReference type="AlphaFoldDB" id="A0AAE1EJC7"/>
<feature type="compositionally biased region" description="Basic and acidic residues" evidence="4">
    <location>
        <begin position="445"/>
        <end position="456"/>
    </location>
</feature>
<evidence type="ECO:0000256" key="1">
    <source>
        <dbReference type="ARBA" id="ARBA00022737"/>
    </source>
</evidence>
<evidence type="ECO:0000256" key="5">
    <source>
        <dbReference type="SAM" id="Phobius"/>
    </source>
</evidence>
<dbReference type="InterPro" id="IPR013783">
    <property type="entry name" value="Ig-like_fold"/>
</dbReference>
<dbReference type="PROSITE" id="PS50835">
    <property type="entry name" value="IG_LIKE"/>
    <property type="match status" value="3"/>
</dbReference>
<feature type="chain" id="PRO_5042060717" description="Interference hedgehog" evidence="6">
    <location>
        <begin position="29"/>
        <end position="921"/>
    </location>
</feature>
<dbReference type="InterPro" id="IPR003961">
    <property type="entry name" value="FN3_dom"/>
</dbReference>
<comment type="caution">
    <text evidence="9">The sequence shown here is derived from an EMBL/GenBank/DDBJ whole genome shotgun (WGS) entry which is preliminary data.</text>
</comment>
<feature type="domain" description="Fibronectin type-III" evidence="8">
    <location>
        <begin position="524"/>
        <end position="624"/>
    </location>
</feature>
<dbReference type="Pfam" id="PF00041">
    <property type="entry name" value="fn3"/>
    <property type="match status" value="2"/>
</dbReference>